<keyword evidence="3 5" id="KW-1133">Transmembrane helix</keyword>
<keyword evidence="2 5" id="KW-0812">Transmembrane</keyword>
<dbReference type="InterPro" id="IPR013525">
    <property type="entry name" value="ABC2_TM"/>
</dbReference>
<dbReference type="OrthoDB" id="9797193at2"/>
<accession>A0A1M7KF22</accession>
<dbReference type="Proteomes" id="UP000184038">
    <property type="component" value="Unassembled WGS sequence"/>
</dbReference>
<keyword evidence="4 5" id="KW-0472">Membrane</keyword>
<evidence type="ECO:0000313" key="7">
    <source>
        <dbReference type="EMBL" id="SHM63941.1"/>
    </source>
</evidence>
<dbReference type="GO" id="GO:0140359">
    <property type="term" value="F:ABC-type transporter activity"/>
    <property type="evidence" value="ECO:0007669"/>
    <property type="project" value="InterPro"/>
</dbReference>
<evidence type="ECO:0000256" key="1">
    <source>
        <dbReference type="ARBA" id="ARBA00004141"/>
    </source>
</evidence>
<dbReference type="RefSeq" id="WP_073288589.1">
    <property type="nucleotide sequence ID" value="NZ_FRCP01000013.1"/>
</dbReference>
<dbReference type="GO" id="GO:0016020">
    <property type="term" value="C:membrane"/>
    <property type="evidence" value="ECO:0007669"/>
    <property type="project" value="UniProtKB-SubCell"/>
</dbReference>
<feature type="transmembrane region" description="Helical" evidence="5">
    <location>
        <begin position="59"/>
        <end position="80"/>
    </location>
</feature>
<name>A0A1M7KF22_9FIRM</name>
<organism evidence="7 8">
    <name type="scientific">Anaerosporobacter mobilis DSM 15930</name>
    <dbReference type="NCBI Taxonomy" id="1120996"/>
    <lineage>
        <taxon>Bacteria</taxon>
        <taxon>Bacillati</taxon>
        <taxon>Bacillota</taxon>
        <taxon>Clostridia</taxon>
        <taxon>Lachnospirales</taxon>
        <taxon>Lachnospiraceae</taxon>
        <taxon>Anaerosporobacter</taxon>
    </lineage>
</organism>
<dbReference type="STRING" id="1120996.SAMN02746066_02723"/>
<feature type="transmembrane region" description="Helical" evidence="5">
    <location>
        <begin position="140"/>
        <end position="164"/>
    </location>
</feature>
<sequence>MPTKRWNQKLFIYELRNTLGNVFILVFGILFPIIMSILTVKVFLQGVPESMLAETKTGVFITMSLIIPMATVLIGYAATYSQELEKNIPFRMKMFGYSDKTLLLVKMVCYLAVMTISLILFTVVDYAVLDIPVPAVKSALILIVSLYLLVCILFLLAHGIALYFKKFGPTYAITMAFYFGIMILCGMFGVMPSQLPKVLRFIAYLFPMSYISEDFAGFWQGGSYNFVPFIQSMIFLAAVSGLVLFLALRKNRRTS</sequence>
<evidence type="ECO:0000256" key="4">
    <source>
        <dbReference type="ARBA" id="ARBA00023136"/>
    </source>
</evidence>
<feature type="domain" description="ABC-2 type transporter transmembrane" evidence="6">
    <location>
        <begin position="10"/>
        <end position="213"/>
    </location>
</feature>
<gene>
    <name evidence="7" type="ORF">SAMN02746066_02723</name>
</gene>
<feature type="transmembrane region" description="Helical" evidence="5">
    <location>
        <begin position="171"/>
        <end position="191"/>
    </location>
</feature>
<proteinExistence type="predicted"/>
<reference evidence="7 8" key="1">
    <citation type="submission" date="2016-11" db="EMBL/GenBank/DDBJ databases">
        <authorList>
            <person name="Jaros S."/>
            <person name="Januszkiewicz K."/>
            <person name="Wedrychowicz H."/>
        </authorList>
    </citation>
    <scope>NUCLEOTIDE SEQUENCE [LARGE SCALE GENOMIC DNA]</scope>
    <source>
        <strain evidence="7 8">DSM 15930</strain>
    </source>
</reference>
<evidence type="ECO:0000256" key="2">
    <source>
        <dbReference type="ARBA" id="ARBA00022692"/>
    </source>
</evidence>
<dbReference type="EMBL" id="FRCP01000013">
    <property type="protein sequence ID" value="SHM63941.1"/>
    <property type="molecule type" value="Genomic_DNA"/>
</dbReference>
<feature type="transmembrane region" description="Helical" evidence="5">
    <location>
        <begin position="229"/>
        <end position="248"/>
    </location>
</feature>
<comment type="subcellular location">
    <subcellularLocation>
        <location evidence="1">Membrane</location>
        <topology evidence="1">Multi-pass membrane protein</topology>
    </subcellularLocation>
</comment>
<evidence type="ECO:0000256" key="5">
    <source>
        <dbReference type="SAM" id="Phobius"/>
    </source>
</evidence>
<dbReference type="AlphaFoldDB" id="A0A1M7KF22"/>
<evidence type="ECO:0000259" key="6">
    <source>
        <dbReference type="Pfam" id="PF01061"/>
    </source>
</evidence>
<feature type="transmembrane region" description="Helical" evidence="5">
    <location>
        <begin position="101"/>
        <end position="128"/>
    </location>
</feature>
<evidence type="ECO:0000313" key="8">
    <source>
        <dbReference type="Proteomes" id="UP000184038"/>
    </source>
</evidence>
<evidence type="ECO:0000256" key="3">
    <source>
        <dbReference type="ARBA" id="ARBA00022989"/>
    </source>
</evidence>
<feature type="transmembrane region" description="Helical" evidence="5">
    <location>
        <begin position="21"/>
        <end position="44"/>
    </location>
</feature>
<keyword evidence="8" id="KW-1185">Reference proteome</keyword>
<dbReference type="Pfam" id="PF01061">
    <property type="entry name" value="ABC2_membrane"/>
    <property type="match status" value="1"/>
</dbReference>
<protein>
    <submittedName>
        <fullName evidence="7">ABC-2 type transport system permease protein</fullName>
    </submittedName>
</protein>